<keyword evidence="10" id="KW-0694">RNA-binding</keyword>
<keyword evidence="9" id="KW-0460">Magnesium</keyword>
<dbReference type="Gene3D" id="2.40.50.40">
    <property type="match status" value="1"/>
</dbReference>
<dbReference type="GO" id="GO:0004519">
    <property type="term" value="F:endonuclease activity"/>
    <property type="evidence" value="ECO:0007669"/>
    <property type="project" value="UniProtKB-KW"/>
</dbReference>
<dbReference type="GO" id="GO:0003964">
    <property type="term" value="F:RNA-directed DNA polymerase activity"/>
    <property type="evidence" value="ECO:0007669"/>
    <property type="project" value="UniProtKB-KW"/>
</dbReference>
<dbReference type="GO" id="GO:0003677">
    <property type="term" value="F:DNA binding"/>
    <property type="evidence" value="ECO:0007669"/>
    <property type="project" value="UniProtKB-KW"/>
</dbReference>
<keyword evidence="23" id="KW-1185">Reference proteome</keyword>
<keyword evidence="17" id="KW-0175">Coiled coil</keyword>
<dbReference type="PROSITE" id="PS00141">
    <property type="entry name" value="ASP_PROTEASE"/>
    <property type="match status" value="1"/>
</dbReference>
<dbReference type="CDD" id="cd01647">
    <property type="entry name" value="RT_LTR"/>
    <property type="match status" value="1"/>
</dbReference>
<feature type="domain" description="Chromo" evidence="19">
    <location>
        <begin position="1531"/>
        <end position="1582"/>
    </location>
</feature>
<keyword evidence="4" id="KW-0540">Nuclease</keyword>
<dbReference type="Pfam" id="PF00078">
    <property type="entry name" value="RVT_1"/>
    <property type="match status" value="1"/>
</dbReference>
<dbReference type="Gene3D" id="3.30.420.10">
    <property type="entry name" value="Ribonuclease H-like superfamily/Ribonuclease H"/>
    <property type="match status" value="1"/>
</dbReference>
<evidence type="ECO:0000256" key="15">
    <source>
        <dbReference type="ARBA" id="ARBA00023172"/>
    </source>
</evidence>
<dbReference type="Pfam" id="PF24626">
    <property type="entry name" value="SH3_Tf2-1"/>
    <property type="match status" value="1"/>
</dbReference>
<name>A0AAV8CMY6_9POAL</name>
<dbReference type="Gene3D" id="1.10.340.70">
    <property type="match status" value="1"/>
</dbReference>
<evidence type="ECO:0000256" key="5">
    <source>
        <dbReference type="ARBA" id="ARBA00022723"/>
    </source>
</evidence>
<dbReference type="GO" id="GO:0006310">
    <property type="term" value="P:DNA recombination"/>
    <property type="evidence" value="ECO:0007669"/>
    <property type="project" value="UniProtKB-KW"/>
</dbReference>
<evidence type="ECO:0000256" key="3">
    <source>
        <dbReference type="ARBA" id="ARBA00022695"/>
    </source>
</evidence>
<feature type="coiled-coil region" evidence="17">
    <location>
        <begin position="413"/>
        <end position="444"/>
    </location>
</feature>
<dbReference type="InterPro" id="IPR056924">
    <property type="entry name" value="SH3_Tf2-1"/>
</dbReference>
<keyword evidence="1" id="KW-0645">Protease</keyword>
<feature type="coiled-coil region" evidence="17">
    <location>
        <begin position="1"/>
        <end position="72"/>
    </location>
</feature>
<keyword evidence="7" id="KW-0255">Endonuclease</keyword>
<reference evidence="22" key="1">
    <citation type="submission" date="2022-08" db="EMBL/GenBank/DDBJ databases">
        <authorList>
            <person name="Marques A."/>
        </authorList>
    </citation>
    <scope>NUCLEOTIDE SEQUENCE</scope>
    <source>
        <strain evidence="22">RhyPub2mFocal</strain>
        <tissue evidence="22">Leaves</tissue>
    </source>
</reference>
<dbReference type="FunFam" id="3.30.420.10:FF:000032">
    <property type="entry name" value="Retrovirus-related Pol polyprotein from transposon 297-like Protein"/>
    <property type="match status" value="1"/>
</dbReference>
<evidence type="ECO:0000259" key="21">
    <source>
        <dbReference type="PROSITE" id="PS50994"/>
    </source>
</evidence>
<dbReference type="PROSITE" id="PS50013">
    <property type="entry name" value="CHROMO_2"/>
    <property type="match status" value="1"/>
</dbReference>
<dbReference type="SUPFAM" id="SSF50630">
    <property type="entry name" value="Acid proteases"/>
    <property type="match status" value="1"/>
</dbReference>
<keyword evidence="6" id="KW-0064">Aspartyl protease</keyword>
<evidence type="ECO:0000313" key="22">
    <source>
        <dbReference type="EMBL" id="KAJ4756090.1"/>
    </source>
</evidence>
<evidence type="ECO:0000256" key="14">
    <source>
        <dbReference type="ARBA" id="ARBA00023125"/>
    </source>
</evidence>
<evidence type="ECO:0000256" key="2">
    <source>
        <dbReference type="ARBA" id="ARBA00022679"/>
    </source>
</evidence>
<dbReference type="SUPFAM" id="SSF56672">
    <property type="entry name" value="DNA/RNA polymerases"/>
    <property type="match status" value="1"/>
</dbReference>
<proteinExistence type="predicted"/>
<dbReference type="GO" id="GO:0004190">
    <property type="term" value="F:aspartic-type endopeptidase activity"/>
    <property type="evidence" value="ECO:0007669"/>
    <property type="project" value="UniProtKB-KW"/>
</dbReference>
<dbReference type="InterPro" id="IPR016197">
    <property type="entry name" value="Chromo-like_dom_sf"/>
</dbReference>
<dbReference type="GO" id="GO:0015074">
    <property type="term" value="P:DNA integration"/>
    <property type="evidence" value="ECO:0007669"/>
    <property type="project" value="UniProtKB-KW"/>
</dbReference>
<dbReference type="GO" id="GO:0046872">
    <property type="term" value="F:metal ion binding"/>
    <property type="evidence" value="ECO:0007669"/>
    <property type="project" value="UniProtKB-KW"/>
</dbReference>
<evidence type="ECO:0000256" key="9">
    <source>
        <dbReference type="ARBA" id="ARBA00022842"/>
    </source>
</evidence>
<dbReference type="GO" id="GO:0003887">
    <property type="term" value="F:DNA-directed DNA polymerase activity"/>
    <property type="evidence" value="ECO:0007669"/>
    <property type="project" value="UniProtKB-KW"/>
</dbReference>
<dbReference type="CDD" id="cd09274">
    <property type="entry name" value="RNase_HI_RT_Ty3"/>
    <property type="match status" value="1"/>
</dbReference>
<dbReference type="EMBL" id="JAMFTS010000005">
    <property type="protein sequence ID" value="KAJ4756090.1"/>
    <property type="molecule type" value="Genomic_DNA"/>
</dbReference>
<keyword evidence="15" id="KW-0233">DNA recombination</keyword>
<dbReference type="Pfam" id="PF03732">
    <property type="entry name" value="Retrotrans_gag"/>
    <property type="match status" value="1"/>
</dbReference>
<keyword evidence="16" id="KW-0511">Multifunctional enzyme</keyword>
<dbReference type="FunFam" id="3.10.10.10:FF:000007">
    <property type="entry name" value="Retrovirus-related Pol polyprotein from transposon 17.6-like Protein"/>
    <property type="match status" value="1"/>
</dbReference>
<dbReference type="InterPro" id="IPR001584">
    <property type="entry name" value="Integrase_cat-core"/>
</dbReference>
<dbReference type="Pfam" id="PF00385">
    <property type="entry name" value="Chromo"/>
    <property type="match status" value="1"/>
</dbReference>
<gene>
    <name evidence="22" type="ORF">LUZ62_090495</name>
</gene>
<keyword evidence="12" id="KW-0695">RNA-directed DNA polymerase</keyword>
<evidence type="ECO:0000256" key="12">
    <source>
        <dbReference type="ARBA" id="ARBA00022918"/>
    </source>
</evidence>
<dbReference type="InterPro" id="IPR043502">
    <property type="entry name" value="DNA/RNA_pol_sf"/>
</dbReference>
<evidence type="ECO:0000259" key="19">
    <source>
        <dbReference type="PROSITE" id="PS50013"/>
    </source>
</evidence>
<dbReference type="Gene3D" id="2.40.70.10">
    <property type="entry name" value="Acid Proteases"/>
    <property type="match status" value="1"/>
</dbReference>
<dbReference type="InterPro" id="IPR023780">
    <property type="entry name" value="Chromo_domain"/>
</dbReference>
<dbReference type="InterPro" id="IPR036397">
    <property type="entry name" value="RNaseH_sf"/>
</dbReference>
<dbReference type="InterPro" id="IPR041577">
    <property type="entry name" value="RT_RNaseH_2"/>
</dbReference>
<feature type="domain" description="Reverse transcriptase" evidence="20">
    <location>
        <begin position="702"/>
        <end position="881"/>
    </location>
</feature>
<keyword evidence="13" id="KW-0239">DNA-directed DNA polymerase</keyword>
<dbReference type="SUPFAM" id="SSF53098">
    <property type="entry name" value="Ribonuclease H-like"/>
    <property type="match status" value="1"/>
</dbReference>
<evidence type="ECO:0000256" key="7">
    <source>
        <dbReference type="ARBA" id="ARBA00022759"/>
    </source>
</evidence>
<dbReference type="InterPro" id="IPR005162">
    <property type="entry name" value="Retrotrans_gag_dom"/>
</dbReference>
<dbReference type="InterPro" id="IPR021109">
    <property type="entry name" value="Peptidase_aspartic_dom_sf"/>
</dbReference>
<dbReference type="Gene3D" id="3.30.70.270">
    <property type="match status" value="2"/>
</dbReference>
<dbReference type="FunFam" id="3.30.70.270:FF:000020">
    <property type="entry name" value="Transposon Tf2-6 polyprotein-like Protein"/>
    <property type="match status" value="1"/>
</dbReference>
<dbReference type="InterPro" id="IPR043128">
    <property type="entry name" value="Rev_trsase/Diguanyl_cyclase"/>
</dbReference>
<feature type="coiled-coil region" evidence="17">
    <location>
        <begin position="1405"/>
        <end position="1435"/>
    </location>
</feature>
<keyword evidence="14" id="KW-0238">DNA-binding</keyword>
<dbReference type="Pfam" id="PF17921">
    <property type="entry name" value="Integrase_H2C2"/>
    <property type="match status" value="1"/>
</dbReference>
<accession>A0AAV8CMY6</accession>
<dbReference type="Proteomes" id="UP001140206">
    <property type="component" value="Chromosome 5"/>
</dbReference>
<dbReference type="PROSITE" id="PS50878">
    <property type="entry name" value="RT_POL"/>
    <property type="match status" value="1"/>
</dbReference>
<dbReference type="GO" id="GO:0003723">
    <property type="term" value="F:RNA binding"/>
    <property type="evidence" value="ECO:0007669"/>
    <property type="project" value="UniProtKB-KW"/>
</dbReference>
<protein>
    <submittedName>
        <fullName evidence="22">Polyprotein</fullName>
    </submittedName>
</protein>
<dbReference type="PROSITE" id="PS50994">
    <property type="entry name" value="INTEGRASE"/>
    <property type="match status" value="1"/>
</dbReference>
<evidence type="ECO:0000256" key="17">
    <source>
        <dbReference type="SAM" id="Coils"/>
    </source>
</evidence>
<dbReference type="Pfam" id="PF17919">
    <property type="entry name" value="RT_RNaseH_2"/>
    <property type="match status" value="1"/>
</dbReference>
<dbReference type="InterPro" id="IPR001969">
    <property type="entry name" value="Aspartic_peptidase_AS"/>
</dbReference>
<evidence type="ECO:0000256" key="13">
    <source>
        <dbReference type="ARBA" id="ARBA00022932"/>
    </source>
</evidence>
<feature type="region of interest" description="Disordered" evidence="18">
    <location>
        <begin position="364"/>
        <end position="386"/>
    </location>
</feature>
<feature type="domain" description="Integrase catalytic" evidence="21">
    <location>
        <begin position="1223"/>
        <end position="1387"/>
    </location>
</feature>
<sequence length="1698" mass="195166">MEDLKAKSAQMEAELSKLTAELRESIKRQEENCQRQEDSNKRLEERMAAMMNNQLKSSTKAADERMEKLVEQTVKMLTGKFPFLDTAEASNANTAIPNHSHNTPVFSLTQGERGNLEKGKGVAFELHGGPQQVIPNPIDSDNDFEFTVASEDLRRGEEFVRIYEKKKAERGQNDIGGRINLPKLEFPKFNGTDPVIWKTNCEFYFDMYQIPEEYKTRMAVMNFEDDMHEWYMSLVSGPQQLPWALLVEEVMNRFKLTSVKHPVDEFKRIHQTGKVDEYIKRFDKARLKLTRYNPMLNEEFFVAGFVSGLKEELRSTMELFDIRRLTTAFTQALKVEANYETQLRKPKLLTKPTQSPAQIFNKGREFPERKEGQLTLPPPKPWQPNSNYRSAEFQRRRALGLCDKCDEKYYPGHQCARRALNSIEAQLERENEEIEEEYRVEEMSDDEIEQAVITMFNTMDSKRGKMMKFKGDIGKVPICALLDSGSTHSFVHPDVLQHIQPKLRQTGPMVVTIANGAKMVTDIQCDSLQFRLQGHEFERDMRVLDVQGYDMILGIDWLTSLGPMKVDWGKGEIEFKKEEKEIKLQVQEEKAQIKMYKGKVDIDKEQKKGSEIMLAHIMCMESQTAELQNQEEQPITIIAPSELQAVLTSFASVFEEPNALPPERSIDHSIPLIPNNKPVNQRPYRYSYFQKVEIEKIISELLKNKLIQPSSSPYSSPVLLVKKKDGSWRMCIDYRQLNTQTIKNKFPIPVIDDLLDELHGATVFSKIDLRSGYHQIRMKEEDKFKTAFKTHEGHYEFNVMPFGLTNAPATFQALMNTVFKPYLRRFVLVFFDDILIYSQTMEEHKEHLGLTLELLKQNGLYAKRSKCEFGLTCIEYLGHLISKEGVATDPKKIQAMCEWPTPRSVKELRGFLGLTGYYRKFVRNYGVIAKPLTEQLKKNAFQWGPEADVAFTELKKAMTTTPVLAMPDFSKEFIIETDASERGMGAVLMQGRQPIAFLSKKLGPKSIGLSIYEKEFLALLTAVQKWKHYLMGGPFIIRTDQIALKHLLEQRVHHAMQHKGLCKLMGLDYKIEYKRGVTNKVADALSRVEAKENHVSELRAVTELKPQWVEEIKESYQGDSGAHELLERLDQDQGDQDKYSVHQGVIRYKGRIYVGNMKEWRKKLVEEVHSTSIGGHSGVLGTYQRIKKMFYWPGMKETVKEFVKTCERCQLNKGEHVAGPGLLQPVPIPEGAWQGISMDFITKLPRSEGKTAILVIVDRFTKYAHFISLATPYTAKDIAQLFLQHIYKLHGLPLSIITDRDPLFTSKFWKEIMGSLGVKLNYSTAYHPQTDGQTERVNQCLENYLRCMIFYKQGKWHQWLYLAEHWYNTCFHSSLNCTPFQALYGYEPRELPSMLIKSQIEGSNNKEEQKRLQTLQLLKENLEKAQKRMKKYADKNRSERQFKEGDWVYMKLQPYRQVSIAGHSQSKLNPKYYGPFEILEKIGTVAYKLNLPQGSTIHPVLHVSQLKLRQGEGTRVSPQLPVVGPDGELRVEPEKVLERRVIKRNNEPVVQWLIQWFNRSPEEATWEDYESVSKEYPKFILEGKNLLKRGELSGEIKFSIPSKLEISNERKLGTVGMRIDPVNSVLAQASLRRDGDGVGTSVSGMLQTSGTQALKLDGVEGVNTGVRIHPSDEVEVGPTILTGNKQIDSRQEGLKALL</sequence>
<keyword evidence="11" id="KW-0229">DNA integration</keyword>
<evidence type="ECO:0000256" key="11">
    <source>
        <dbReference type="ARBA" id="ARBA00022908"/>
    </source>
</evidence>
<dbReference type="Pfam" id="PF08284">
    <property type="entry name" value="RVP_2"/>
    <property type="match status" value="1"/>
</dbReference>
<dbReference type="PANTHER" id="PTHR37984">
    <property type="entry name" value="PROTEIN CBG26694"/>
    <property type="match status" value="1"/>
</dbReference>
<dbReference type="InterPro" id="IPR041588">
    <property type="entry name" value="Integrase_H2C2"/>
</dbReference>
<keyword evidence="5" id="KW-0479">Metal-binding</keyword>
<dbReference type="SUPFAM" id="SSF54160">
    <property type="entry name" value="Chromo domain-like"/>
    <property type="match status" value="1"/>
</dbReference>
<dbReference type="PANTHER" id="PTHR37984:SF5">
    <property type="entry name" value="PROTEIN NYNRIN-LIKE"/>
    <property type="match status" value="1"/>
</dbReference>
<dbReference type="InterPro" id="IPR012337">
    <property type="entry name" value="RNaseH-like_sf"/>
</dbReference>
<dbReference type="CDD" id="cd00303">
    <property type="entry name" value="retropepsin_like"/>
    <property type="match status" value="1"/>
</dbReference>
<dbReference type="InterPro" id="IPR050951">
    <property type="entry name" value="Retrovirus_Pol_polyprotein"/>
</dbReference>
<keyword evidence="2" id="KW-0808">Transferase</keyword>
<evidence type="ECO:0000256" key="4">
    <source>
        <dbReference type="ARBA" id="ARBA00022722"/>
    </source>
</evidence>
<evidence type="ECO:0000256" key="6">
    <source>
        <dbReference type="ARBA" id="ARBA00022750"/>
    </source>
</evidence>
<dbReference type="Gene3D" id="3.10.10.10">
    <property type="entry name" value="HIV Type 1 Reverse Transcriptase, subunit A, domain 1"/>
    <property type="match status" value="1"/>
</dbReference>
<dbReference type="FunFam" id="1.10.340.70:FF:000001">
    <property type="entry name" value="Retrovirus-related Pol polyprotein from transposon gypsy-like Protein"/>
    <property type="match status" value="1"/>
</dbReference>
<dbReference type="InterPro" id="IPR000953">
    <property type="entry name" value="Chromo/chromo_shadow_dom"/>
</dbReference>
<evidence type="ECO:0000256" key="8">
    <source>
        <dbReference type="ARBA" id="ARBA00022801"/>
    </source>
</evidence>
<evidence type="ECO:0000256" key="10">
    <source>
        <dbReference type="ARBA" id="ARBA00022884"/>
    </source>
</evidence>
<comment type="caution">
    <text evidence="22">The sequence shown here is derived from an EMBL/GenBank/DDBJ whole genome shotgun (WGS) entry which is preliminary data.</text>
</comment>
<dbReference type="InterPro" id="IPR000477">
    <property type="entry name" value="RT_dom"/>
</dbReference>
<evidence type="ECO:0000256" key="1">
    <source>
        <dbReference type="ARBA" id="ARBA00022670"/>
    </source>
</evidence>
<keyword evidence="8" id="KW-0378">Hydrolase</keyword>
<dbReference type="Pfam" id="PF00665">
    <property type="entry name" value="rve"/>
    <property type="match status" value="1"/>
</dbReference>
<keyword evidence="3" id="KW-0548">Nucleotidyltransferase</keyword>
<evidence type="ECO:0000313" key="23">
    <source>
        <dbReference type="Proteomes" id="UP001140206"/>
    </source>
</evidence>
<evidence type="ECO:0000259" key="20">
    <source>
        <dbReference type="PROSITE" id="PS50878"/>
    </source>
</evidence>
<organism evidence="22 23">
    <name type="scientific">Rhynchospora pubera</name>
    <dbReference type="NCBI Taxonomy" id="906938"/>
    <lineage>
        <taxon>Eukaryota</taxon>
        <taxon>Viridiplantae</taxon>
        <taxon>Streptophyta</taxon>
        <taxon>Embryophyta</taxon>
        <taxon>Tracheophyta</taxon>
        <taxon>Spermatophyta</taxon>
        <taxon>Magnoliopsida</taxon>
        <taxon>Liliopsida</taxon>
        <taxon>Poales</taxon>
        <taxon>Cyperaceae</taxon>
        <taxon>Cyperoideae</taxon>
        <taxon>Rhynchosporeae</taxon>
        <taxon>Rhynchospora</taxon>
    </lineage>
</organism>
<evidence type="ECO:0000256" key="16">
    <source>
        <dbReference type="ARBA" id="ARBA00023268"/>
    </source>
</evidence>
<dbReference type="GO" id="GO:0006508">
    <property type="term" value="P:proteolysis"/>
    <property type="evidence" value="ECO:0007669"/>
    <property type="project" value="UniProtKB-KW"/>
</dbReference>
<evidence type="ECO:0000256" key="18">
    <source>
        <dbReference type="SAM" id="MobiDB-lite"/>
    </source>
</evidence>